<evidence type="ECO:0000313" key="1">
    <source>
        <dbReference type="EMBL" id="CAB0041508.1"/>
    </source>
</evidence>
<keyword evidence="2" id="KW-1185">Reference proteome</keyword>
<dbReference type="Proteomes" id="UP000479190">
    <property type="component" value="Unassembled WGS sequence"/>
</dbReference>
<reference evidence="1 2" key="1">
    <citation type="submission" date="2020-02" db="EMBL/GenBank/DDBJ databases">
        <authorList>
            <person name="Ferguson B K."/>
        </authorList>
    </citation>
    <scope>NUCLEOTIDE SEQUENCE [LARGE SCALE GENOMIC DNA]</scope>
</reference>
<sequence length="173" mass="19316">MKFLCGTYWGSHPDTLLILYKSYIRSIMDYGSFIYLPKNKQDKLKLERIQFAAIRCALGYRMSTPTNILLAEAKMFSFEERTKMLGKAYIAKALSNTETDASLGHEIKNSPDPDRALCERLEAEQTLPVYTDGSKIKEAASVGYGIFCPATGHRGAGSLSPQCSIFTARVLRN</sequence>
<dbReference type="AlphaFoldDB" id="A0A6H5IV74"/>
<dbReference type="EMBL" id="CADCXV010001116">
    <property type="protein sequence ID" value="CAB0041508.1"/>
    <property type="molecule type" value="Genomic_DNA"/>
</dbReference>
<dbReference type="OrthoDB" id="7555365at2759"/>
<evidence type="ECO:0008006" key="3">
    <source>
        <dbReference type="Google" id="ProtNLM"/>
    </source>
</evidence>
<proteinExistence type="predicted"/>
<name>A0A6H5IV74_9HYME</name>
<protein>
    <recommendedName>
        <fullName evidence="3">RNase H type-1 domain-containing protein</fullName>
    </recommendedName>
</protein>
<accession>A0A6H5IV74</accession>
<evidence type="ECO:0000313" key="2">
    <source>
        <dbReference type="Proteomes" id="UP000479190"/>
    </source>
</evidence>
<gene>
    <name evidence="1" type="ORF">TBRA_LOCUS13176</name>
</gene>
<organism evidence="1 2">
    <name type="scientific">Trichogramma brassicae</name>
    <dbReference type="NCBI Taxonomy" id="86971"/>
    <lineage>
        <taxon>Eukaryota</taxon>
        <taxon>Metazoa</taxon>
        <taxon>Ecdysozoa</taxon>
        <taxon>Arthropoda</taxon>
        <taxon>Hexapoda</taxon>
        <taxon>Insecta</taxon>
        <taxon>Pterygota</taxon>
        <taxon>Neoptera</taxon>
        <taxon>Endopterygota</taxon>
        <taxon>Hymenoptera</taxon>
        <taxon>Apocrita</taxon>
        <taxon>Proctotrupomorpha</taxon>
        <taxon>Chalcidoidea</taxon>
        <taxon>Trichogrammatidae</taxon>
        <taxon>Trichogramma</taxon>
    </lineage>
</organism>